<keyword evidence="1" id="KW-0472">Membrane</keyword>
<dbReference type="PANTHER" id="PTHR32309">
    <property type="entry name" value="TYROSINE-PROTEIN KINASE"/>
    <property type="match status" value="1"/>
</dbReference>
<evidence type="ECO:0000313" key="2">
    <source>
        <dbReference type="EMBL" id="MDO6455353.1"/>
    </source>
</evidence>
<dbReference type="EMBL" id="JAUOPG010000016">
    <property type="protein sequence ID" value="MDO6455353.1"/>
    <property type="molecule type" value="Genomic_DNA"/>
</dbReference>
<comment type="caution">
    <text evidence="2">The sequence shown here is derived from an EMBL/GenBank/DDBJ whole genome shotgun (WGS) entry which is preliminary data.</text>
</comment>
<gene>
    <name evidence="2" type="ORF">Q4490_17460</name>
</gene>
<dbReference type="Proteomes" id="UP001169862">
    <property type="component" value="Unassembled WGS sequence"/>
</dbReference>
<protein>
    <submittedName>
        <fullName evidence="2">Chain-length determining protein</fullName>
    </submittedName>
</protein>
<evidence type="ECO:0000256" key="1">
    <source>
        <dbReference type="SAM" id="Phobius"/>
    </source>
</evidence>
<sequence length="372" mass="42094">MIENRKSDSFFEKLKSNAIWSMAVLFIAVMAVYWGGVATDRYASESIIVLESPQISTPNLDFQSLLSGGGSAGRSDMLLLRDYMLSVDMVKKLETEFSIRDHFSSKKIDWFSRLRDDRKSLEELHRYFLKRVSVDFDEYSQLLRIRVQAFDAKTAFDISSFLIKEGEKHMNEMGQRLASEQVIFLEAQVKGLKERFNDSLASLIDFQNKSGLVSADGEIQSVGTLIAGMQERLATLTAELEAARSFQSSRSPEVVRLESEIRALKNEINEQRTNLAKQSGGALNVLASEYQLLEMSVQFARESYSSGLAALQTTRIEAARQLKQVSIIQNPSLPQFATDPERLHKLIVICLVTFLLTLILQMLVMIVRDHKD</sequence>
<dbReference type="RefSeq" id="WP_303552419.1">
    <property type="nucleotide sequence ID" value="NZ_JAUOPG010000016.1"/>
</dbReference>
<evidence type="ECO:0000313" key="3">
    <source>
        <dbReference type="Proteomes" id="UP001169862"/>
    </source>
</evidence>
<organism evidence="2 3">
    <name type="scientific">Neptunomonas phycophila</name>
    <dbReference type="NCBI Taxonomy" id="1572645"/>
    <lineage>
        <taxon>Bacteria</taxon>
        <taxon>Pseudomonadati</taxon>
        <taxon>Pseudomonadota</taxon>
        <taxon>Gammaproteobacteria</taxon>
        <taxon>Oceanospirillales</taxon>
        <taxon>Oceanospirillaceae</taxon>
        <taxon>Neptunomonas</taxon>
    </lineage>
</organism>
<keyword evidence="1" id="KW-1133">Transmembrane helix</keyword>
<dbReference type="GO" id="GO:0005886">
    <property type="term" value="C:plasma membrane"/>
    <property type="evidence" value="ECO:0007669"/>
    <property type="project" value="TreeGrafter"/>
</dbReference>
<dbReference type="AlphaFoldDB" id="A0AAW7XM68"/>
<dbReference type="PANTHER" id="PTHR32309:SF13">
    <property type="entry name" value="FERRIC ENTEROBACTIN TRANSPORT PROTEIN FEPE"/>
    <property type="match status" value="1"/>
</dbReference>
<feature type="transmembrane region" description="Helical" evidence="1">
    <location>
        <begin position="346"/>
        <end position="367"/>
    </location>
</feature>
<dbReference type="InterPro" id="IPR050445">
    <property type="entry name" value="Bact_polysacc_biosynth/exp"/>
</dbReference>
<dbReference type="GO" id="GO:0004713">
    <property type="term" value="F:protein tyrosine kinase activity"/>
    <property type="evidence" value="ECO:0007669"/>
    <property type="project" value="TreeGrafter"/>
</dbReference>
<reference evidence="2" key="1">
    <citation type="submission" date="2023-07" db="EMBL/GenBank/DDBJ databases">
        <title>Genome content predicts the carbon catabolic preferences of heterotrophic bacteria.</title>
        <authorList>
            <person name="Gralka M."/>
        </authorList>
    </citation>
    <scope>NUCLEOTIDE SEQUENCE</scope>
    <source>
        <strain evidence="2">I2M16</strain>
    </source>
</reference>
<accession>A0AAW7XM68</accession>
<keyword evidence="1" id="KW-0812">Transmembrane</keyword>
<feature type="transmembrane region" description="Helical" evidence="1">
    <location>
        <begin position="18"/>
        <end position="36"/>
    </location>
</feature>
<name>A0AAW7XM68_9GAMM</name>
<proteinExistence type="predicted"/>